<reference evidence="10" key="1">
    <citation type="submission" date="2022-03" db="EMBL/GenBank/DDBJ databases">
        <authorList>
            <person name="Lindestad O."/>
        </authorList>
    </citation>
    <scope>NUCLEOTIDE SEQUENCE</scope>
</reference>
<organism evidence="10 11">
    <name type="scientific">Pararge aegeria aegeria</name>
    <dbReference type="NCBI Taxonomy" id="348720"/>
    <lineage>
        <taxon>Eukaryota</taxon>
        <taxon>Metazoa</taxon>
        <taxon>Ecdysozoa</taxon>
        <taxon>Arthropoda</taxon>
        <taxon>Hexapoda</taxon>
        <taxon>Insecta</taxon>
        <taxon>Pterygota</taxon>
        <taxon>Neoptera</taxon>
        <taxon>Endopterygota</taxon>
        <taxon>Lepidoptera</taxon>
        <taxon>Glossata</taxon>
        <taxon>Ditrysia</taxon>
        <taxon>Papilionoidea</taxon>
        <taxon>Nymphalidae</taxon>
        <taxon>Satyrinae</taxon>
        <taxon>Satyrini</taxon>
        <taxon>Parargina</taxon>
        <taxon>Pararge</taxon>
    </lineage>
</organism>
<dbReference type="GO" id="GO:0016402">
    <property type="term" value="F:pristanoyl-CoA oxidase activity"/>
    <property type="evidence" value="ECO:0007669"/>
    <property type="project" value="TreeGrafter"/>
</dbReference>
<evidence type="ECO:0000259" key="9">
    <source>
        <dbReference type="Pfam" id="PF22924"/>
    </source>
</evidence>
<accession>A0A8S4S7H3</accession>
<evidence type="ECO:0000256" key="2">
    <source>
        <dbReference type="ARBA" id="ARBA00006288"/>
    </source>
</evidence>
<dbReference type="InterPro" id="IPR055060">
    <property type="entry name" value="ACOX_C_alpha1"/>
</dbReference>
<comment type="cofactor">
    <cofactor evidence="1">
        <name>FAD</name>
        <dbReference type="ChEBI" id="CHEBI:57692"/>
    </cofactor>
</comment>
<feature type="domain" description="Acyl-CoA oxidase C-alpha1" evidence="9">
    <location>
        <begin position="31"/>
        <end position="145"/>
    </location>
</feature>
<dbReference type="Proteomes" id="UP000838756">
    <property type="component" value="Unassembled WGS sequence"/>
</dbReference>
<sequence>MTTLLPNRIARYHLGLHHFLPPALTESALFQQWRLFGFVSAAIVFRLYISSFTHTYLNIVEKSNAGHRVDNLSEAVSEIHAMVSSCKPLLSWTTLRAAQQCREACGGHGYLKCANLGDIRSNHEPTVTYEGDNNVLSQQAGNWLLRQYEAALAGKAVDSPLGTVAFLKDLRTIKDRTFSCTGTNELKNPQFIISTYKWLLCWLLKYTHEKNEANLSQGLNKVQARSKAQVYRWKTLTKVYAEYITLLFCLETIDKKERELQPVLTKLFCLYGLWSLDENLVELYQGGFAKGEECARLVRDSVLELCGEVKNEIVSVADALAPTDFVLNSVLAKSDGKLYQNLQKAFFSQPGVFERTPWWRDVVPASKL</sequence>
<keyword evidence="5" id="KW-0276">Fatty acid metabolism</keyword>
<dbReference type="Pfam" id="PF01756">
    <property type="entry name" value="ACOX"/>
    <property type="match status" value="1"/>
</dbReference>
<comment type="caution">
    <text evidence="10">The sequence shown here is derived from an EMBL/GenBank/DDBJ whole genome shotgun (WGS) entry which is preliminary data.</text>
</comment>
<evidence type="ECO:0000256" key="7">
    <source>
        <dbReference type="ARBA" id="ARBA00023098"/>
    </source>
</evidence>
<dbReference type="GO" id="GO:0033540">
    <property type="term" value="P:fatty acid beta-oxidation using acyl-CoA oxidase"/>
    <property type="evidence" value="ECO:0007669"/>
    <property type="project" value="TreeGrafter"/>
</dbReference>
<gene>
    <name evidence="10" type="primary">jg25496</name>
    <name evidence="10" type="ORF">PAEG_LOCUS21377</name>
</gene>
<dbReference type="SUPFAM" id="SSF47203">
    <property type="entry name" value="Acyl-CoA dehydrogenase C-terminal domain-like"/>
    <property type="match status" value="2"/>
</dbReference>
<evidence type="ECO:0000256" key="5">
    <source>
        <dbReference type="ARBA" id="ARBA00022832"/>
    </source>
</evidence>
<dbReference type="EMBL" id="CAKXAJ010025933">
    <property type="protein sequence ID" value="CAH2246406.1"/>
    <property type="molecule type" value="Genomic_DNA"/>
</dbReference>
<dbReference type="OrthoDB" id="538336at2759"/>
<dbReference type="PANTHER" id="PTHR10909">
    <property type="entry name" value="ELECTRON TRANSPORT OXIDOREDUCTASE"/>
    <property type="match status" value="1"/>
</dbReference>
<keyword evidence="6" id="KW-0560">Oxidoreductase</keyword>
<keyword evidence="7" id="KW-0443">Lipid metabolism</keyword>
<evidence type="ECO:0000256" key="3">
    <source>
        <dbReference type="ARBA" id="ARBA00022630"/>
    </source>
</evidence>
<evidence type="ECO:0000259" key="8">
    <source>
        <dbReference type="Pfam" id="PF01756"/>
    </source>
</evidence>
<dbReference type="GO" id="GO:0055088">
    <property type="term" value="P:lipid homeostasis"/>
    <property type="evidence" value="ECO:0007669"/>
    <property type="project" value="TreeGrafter"/>
</dbReference>
<name>A0A8S4S7H3_9NEOP</name>
<keyword evidence="11" id="KW-1185">Reference proteome</keyword>
<keyword evidence="3" id="KW-0285">Flavoprotein</keyword>
<dbReference type="InterPro" id="IPR002655">
    <property type="entry name" value="Acyl-CoA_oxidase_C"/>
</dbReference>
<dbReference type="GO" id="GO:0005504">
    <property type="term" value="F:fatty acid binding"/>
    <property type="evidence" value="ECO:0007669"/>
    <property type="project" value="TreeGrafter"/>
</dbReference>
<dbReference type="Gene3D" id="1.20.140.10">
    <property type="entry name" value="Butyryl-CoA Dehydrogenase, subunit A, domain 3"/>
    <property type="match status" value="2"/>
</dbReference>
<feature type="domain" description="Acyl-CoA oxidase C-terminal" evidence="8">
    <location>
        <begin position="188"/>
        <end position="363"/>
    </location>
</feature>
<keyword evidence="4" id="KW-0274">FAD</keyword>
<evidence type="ECO:0000256" key="1">
    <source>
        <dbReference type="ARBA" id="ARBA00001974"/>
    </source>
</evidence>
<proteinExistence type="inferred from homology"/>
<dbReference type="InterPro" id="IPR012258">
    <property type="entry name" value="Acyl-CoA_oxidase"/>
</dbReference>
<dbReference type="GO" id="GO:0005777">
    <property type="term" value="C:peroxisome"/>
    <property type="evidence" value="ECO:0007669"/>
    <property type="project" value="InterPro"/>
</dbReference>
<comment type="similarity">
    <text evidence="2">Belongs to the acyl-CoA oxidase family.</text>
</comment>
<dbReference type="GO" id="GO:0071949">
    <property type="term" value="F:FAD binding"/>
    <property type="evidence" value="ECO:0007669"/>
    <property type="project" value="InterPro"/>
</dbReference>
<protein>
    <submittedName>
        <fullName evidence="10">Jg25496 protein</fullName>
    </submittedName>
</protein>
<dbReference type="InterPro" id="IPR036250">
    <property type="entry name" value="AcylCo_DH-like_C"/>
</dbReference>
<dbReference type="Pfam" id="PF22924">
    <property type="entry name" value="ACOX_C_alpha1"/>
    <property type="match status" value="1"/>
</dbReference>
<evidence type="ECO:0000313" key="11">
    <source>
        <dbReference type="Proteomes" id="UP000838756"/>
    </source>
</evidence>
<evidence type="ECO:0000256" key="6">
    <source>
        <dbReference type="ARBA" id="ARBA00023002"/>
    </source>
</evidence>
<evidence type="ECO:0000313" key="10">
    <source>
        <dbReference type="EMBL" id="CAH2246406.1"/>
    </source>
</evidence>
<dbReference type="AlphaFoldDB" id="A0A8S4S7H3"/>
<evidence type="ECO:0000256" key="4">
    <source>
        <dbReference type="ARBA" id="ARBA00022827"/>
    </source>
</evidence>
<dbReference type="PANTHER" id="PTHR10909:SF223">
    <property type="entry name" value="ACYL-COENZYME A OXIDASE"/>
    <property type="match status" value="1"/>
</dbReference>
<dbReference type="FunFam" id="1.20.140.10:FF:000007">
    <property type="entry name" value="Acyl-coenzyme A oxidase"/>
    <property type="match status" value="1"/>
</dbReference>